<accession>A0A1H9JJD7</accession>
<dbReference type="RefSeq" id="WP_258954947.1">
    <property type="nucleotide sequence ID" value="NZ_FMVP01000008.1"/>
</dbReference>
<protein>
    <submittedName>
        <fullName evidence="2">Uncharacterized protein</fullName>
    </submittedName>
</protein>
<comment type="caution">
    <text evidence="2">The sequence shown here is derived from an EMBL/GenBank/DDBJ whole genome shotgun (WGS) entry which is preliminary data.</text>
</comment>
<name>A0A1H9JJD7_9BACI</name>
<evidence type="ECO:0000256" key="1">
    <source>
        <dbReference type="SAM" id="MobiDB-lite"/>
    </source>
</evidence>
<reference evidence="2 3" key="1">
    <citation type="submission" date="2016-10" db="EMBL/GenBank/DDBJ databases">
        <authorList>
            <person name="Varghese N."/>
            <person name="Submissions S."/>
        </authorList>
    </citation>
    <scope>NUCLEOTIDE SEQUENCE [LARGE SCALE GENOMIC DNA]</scope>
    <source>
        <strain evidence="2 3">TC-13</strain>
    </source>
</reference>
<gene>
    <name evidence="2" type="ORF">SAMN02787113_02540</name>
</gene>
<dbReference type="AlphaFoldDB" id="A0A1H9JJD7"/>
<sequence>MGLKRTTKRKTTQPHTKVTNHGFDKTIKKIDKAIALLERK</sequence>
<dbReference type="Proteomes" id="UP000199410">
    <property type="component" value="Unassembled WGS sequence"/>
</dbReference>
<evidence type="ECO:0000313" key="3">
    <source>
        <dbReference type="Proteomes" id="UP000199410"/>
    </source>
</evidence>
<feature type="region of interest" description="Disordered" evidence="1">
    <location>
        <begin position="1"/>
        <end position="20"/>
    </location>
</feature>
<feature type="compositionally biased region" description="Basic residues" evidence="1">
    <location>
        <begin position="1"/>
        <end position="12"/>
    </location>
</feature>
<dbReference type="EMBL" id="FOEL01000008">
    <property type="protein sequence ID" value="SEQ87024.1"/>
    <property type="molecule type" value="Genomic_DNA"/>
</dbReference>
<proteinExistence type="predicted"/>
<organism evidence="2 3">
    <name type="scientific">Lysinibacillus fusiformis</name>
    <dbReference type="NCBI Taxonomy" id="28031"/>
    <lineage>
        <taxon>Bacteria</taxon>
        <taxon>Bacillati</taxon>
        <taxon>Bacillota</taxon>
        <taxon>Bacilli</taxon>
        <taxon>Bacillales</taxon>
        <taxon>Bacillaceae</taxon>
        <taxon>Lysinibacillus</taxon>
    </lineage>
</organism>
<evidence type="ECO:0000313" key="2">
    <source>
        <dbReference type="EMBL" id="SEQ87024.1"/>
    </source>
</evidence>